<organism>
    <name type="scientific">Branchiostoma floridae</name>
    <name type="common">Florida lancelet</name>
    <name type="synonym">Amphioxus</name>
    <dbReference type="NCBI Taxonomy" id="7739"/>
    <lineage>
        <taxon>Eukaryota</taxon>
        <taxon>Metazoa</taxon>
        <taxon>Chordata</taxon>
        <taxon>Cephalochordata</taxon>
        <taxon>Leptocardii</taxon>
        <taxon>Amphioxiformes</taxon>
        <taxon>Branchiostomatidae</taxon>
        <taxon>Branchiostoma</taxon>
    </lineage>
</organism>
<sequence>MARTVRPKCSKTTRKYFGGGVCRSTARLDGKTVVITGGYAGIGKETARDIAKRGRKTDISDYPYPEEEGGLPPEMYTAALLEDPMSWPHDQENMAEGGSDEDEDDVDKTASTLEVIHFGLV</sequence>
<feature type="region of interest" description="Disordered" evidence="2">
    <location>
        <begin position="87"/>
        <end position="107"/>
    </location>
</feature>
<proteinExistence type="predicted"/>
<accession>C3XQY3</accession>
<dbReference type="InParanoid" id="C3XQY3"/>
<dbReference type="EMBL" id="GG666456">
    <property type="protein sequence ID" value="EEN69578.1"/>
    <property type="molecule type" value="Genomic_DNA"/>
</dbReference>
<protein>
    <submittedName>
        <fullName evidence="3">Uncharacterized protein</fullName>
    </submittedName>
</protein>
<dbReference type="PANTHER" id="PTHR43157">
    <property type="entry name" value="PHOSPHATIDYLINOSITOL-GLYCAN BIOSYNTHESIS CLASS F PROTEIN-RELATED"/>
    <property type="match status" value="1"/>
</dbReference>
<dbReference type="Gene3D" id="3.40.50.720">
    <property type="entry name" value="NAD(P)-binding Rossmann-like Domain"/>
    <property type="match status" value="1"/>
</dbReference>
<dbReference type="SUPFAM" id="SSF51735">
    <property type="entry name" value="NAD(P)-binding Rossmann-fold domains"/>
    <property type="match status" value="1"/>
</dbReference>
<gene>
    <name evidence="3" type="ORF">BRAFLDRAFT_71791</name>
</gene>
<reference evidence="3" key="1">
    <citation type="journal article" date="2008" name="Nature">
        <title>The amphioxus genome and the evolution of the chordate karyotype.</title>
        <authorList>
            <consortium name="US DOE Joint Genome Institute (JGI-PGF)"/>
            <person name="Putnam N.H."/>
            <person name="Butts T."/>
            <person name="Ferrier D.E.K."/>
            <person name="Furlong R.F."/>
            <person name="Hellsten U."/>
            <person name="Kawashima T."/>
            <person name="Robinson-Rechavi M."/>
            <person name="Shoguchi E."/>
            <person name="Terry A."/>
            <person name="Yu J.-K."/>
            <person name="Benito-Gutierrez E.L."/>
            <person name="Dubchak I."/>
            <person name="Garcia-Fernandez J."/>
            <person name="Gibson-Brown J.J."/>
            <person name="Grigoriev I.V."/>
            <person name="Horton A.C."/>
            <person name="de Jong P.J."/>
            <person name="Jurka J."/>
            <person name="Kapitonov V.V."/>
            <person name="Kohara Y."/>
            <person name="Kuroki Y."/>
            <person name="Lindquist E."/>
            <person name="Lucas S."/>
            <person name="Osoegawa K."/>
            <person name="Pennacchio L.A."/>
            <person name="Salamov A.A."/>
            <person name="Satou Y."/>
            <person name="Sauka-Spengler T."/>
            <person name="Schmutz J."/>
            <person name="Shin-I T."/>
            <person name="Toyoda A."/>
            <person name="Bronner-Fraser M."/>
            <person name="Fujiyama A."/>
            <person name="Holland L.Z."/>
            <person name="Holland P.W.H."/>
            <person name="Satoh N."/>
            <person name="Rokhsar D.S."/>
        </authorList>
    </citation>
    <scope>NUCLEOTIDE SEQUENCE [LARGE SCALE GENOMIC DNA]</scope>
    <source>
        <strain evidence="3">S238N-H82</strain>
        <tissue evidence="3">Testes</tissue>
    </source>
</reference>
<keyword evidence="1" id="KW-0560">Oxidoreductase</keyword>
<dbReference type="PANTHER" id="PTHR43157:SF31">
    <property type="entry name" value="PHOSPHATIDYLINOSITOL-GLYCAN BIOSYNTHESIS CLASS F PROTEIN"/>
    <property type="match status" value="1"/>
</dbReference>
<evidence type="ECO:0000256" key="1">
    <source>
        <dbReference type="ARBA" id="ARBA00023002"/>
    </source>
</evidence>
<evidence type="ECO:0000256" key="2">
    <source>
        <dbReference type="SAM" id="MobiDB-lite"/>
    </source>
</evidence>
<dbReference type="GO" id="GO:0016491">
    <property type="term" value="F:oxidoreductase activity"/>
    <property type="evidence" value="ECO:0007669"/>
    <property type="project" value="UniProtKB-KW"/>
</dbReference>
<dbReference type="eggNOG" id="KOG1208">
    <property type="taxonomic scope" value="Eukaryota"/>
</dbReference>
<dbReference type="InterPro" id="IPR036291">
    <property type="entry name" value="NAD(P)-bd_dom_sf"/>
</dbReference>
<dbReference type="AlphaFoldDB" id="C3XQY3"/>
<evidence type="ECO:0000313" key="3">
    <source>
        <dbReference type="EMBL" id="EEN69578.1"/>
    </source>
</evidence>
<name>C3XQY3_BRAFL</name>